<organism evidence="1 2">
    <name type="scientific">Turnera subulata</name>
    <dbReference type="NCBI Taxonomy" id="218843"/>
    <lineage>
        <taxon>Eukaryota</taxon>
        <taxon>Viridiplantae</taxon>
        <taxon>Streptophyta</taxon>
        <taxon>Embryophyta</taxon>
        <taxon>Tracheophyta</taxon>
        <taxon>Spermatophyta</taxon>
        <taxon>Magnoliopsida</taxon>
        <taxon>eudicotyledons</taxon>
        <taxon>Gunneridae</taxon>
        <taxon>Pentapetalae</taxon>
        <taxon>rosids</taxon>
        <taxon>fabids</taxon>
        <taxon>Malpighiales</taxon>
        <taxon>Passifloraceae</taxon>
        <taxon>Turnera</taxon>
    </lineage>
</organism>
<dbReference type="EMBL" id="JAKUCV010003046">
    <property type="protein sequence ID" value="KAJ4840420.1"/>
    <property type="molecule type" value="Genomic_DNA"/>
</dbReference>
<name>A0A9Q0JH32_9ROSI</name>
<keyword evidence="2" id="KW-1185">Reference proteome</keyword>
<dbReference type="OrthoDB" id="692779at2759"/>
<reference evidence="1" key="1">
    <citation type="submission" date="2022-02" db="EMBL/GenBank/DDBJ databases">
        <authorList>
            <person name="Henning P.M."/>
            <person name="McCubbin A.G."/>
            <person name="Shore J.S."/>
        </authorList>
    </citation>
    <scope>NUCLEOTIDE SEQUENCE</scope>
    <source>
        <strain evidence="1">F60SS</strain>
        <tissue evidence="1">Leaves</tissue>
    </source>
</reference>
<dbReference type="AlphaFoldDB" id="A0A9Q0JH32"/>
<gene>
    <name evidence="1" type="ORF">Tsubulata_009258</name>
</gene>
<dbReference type="Proteomes" id="UP001141552">
    <property type="component" value="Unassembled WGS sequence"/>
</dbReference>
<evidence type="ECO:0000313" key="2">
    <source>
        <dbReference type="Proteomes" id="UP001141552"/>
    </source>
</evidence>
<comment type="caution">
    <text evidence="1">The sequence shown here is derived from an EMBL/GenBank/DDBJ whole genome shotgun (WGS) entry which is preliminary data.</text>
</comment>
<reference evidence="1" key="2">
    <citation type="journal article" date="2023" name="Plants (Basel)">
        <title>Annotation of the Turnera subulata (Passifloraceae) Draft Genome Reveals the S-Locus Evolved after the Divergence of Turneroideae from Passifloroideae in a Stepwise Manner.</title>
        <authorList>
            <person name="Henning P.M."/>
            <person name="Roalson E.H."/>
            <person name="Mir W."/>
            <person name="McCubbin A.G."/>
            <person name="Shore J.S."/>
        </authorList>
    </citation>
    <scope>NUCLEOTIDE SEQUENCE</scope>
    <source>
        <strain evidence="1">F60SS</strain>
    </source>
</reference>
<accession>A0A9Q0JH32</accession>
<evidence type="ECO:0000313" key="1">
    <source>
        <dbReference type="EMBL" id="KAJ4840420.1"/>
    </source>
</evidence>
<protein>
    <submittedName>
        <fullName evidence="1">Uncharacterized protein</fullName>
    </submittedName>
</protein>
<sequence>MEREVTTTLRRSSLFSGCPMSPSCFPIREEMEYTRIHCCSGGRNHSKRSQRWRNFIRRLVRDSKSSIYGSKPLSFHYDAVSYLQNFDEGCHHEESHHCPKLFPVPEHVRWDLHE</sequence>
<proteinExistence type="predicted"/>